<dbReference type="PANTHER" id="PTHR10996:SF178">
    <property type="entry name" value="2-HYDROXYACID DEHYDROGENASE YGL185C-RELATED"/>
    <property type="match status" value="1"/>
</dbReference>
<evidence type="ECO:0008006" key="8">
    <source>
        <dbReference type="Google" id="ProtNLM"/>
    </source>
</evidence>
<dbReference type="InterPro" id="IPR006140">
    <property type="entry name" value="D-isomer_DH_NAD-bd"/>
</dbReference>
<comment type="similarity">
    <text evidence="3">Belongs to the D-isomer specific 2-hydroxyacid dehydrogenase family.</text>
</comment>
<sequence>MEIILVCQKEEFDEKHIHELEKFASVKWISADTVDLEKIPELFTSGEKIIALSPVPIGWNFPKIYSRLRNIRYLCLPTTSYEFLDIDMCRSSSIKVTNVPHYSTEAVANQAIFMMLGLMKRLPEQIKSNFLYSLNKKVMGDDILGKRAGIIGLGDIGLRLAHILSGMGMKVSYWSKHKKEVPYKYEKLESIIEQSDILFPTLISNKPTVGLLNKYVLEKIQLSAYVIGLIDSKVWDQKYLIERIKKGTLQGLAFESEIQNIHQFEGNILVLPPFAWYSKQSLENNIAIWTHTIISCLKDKPQNLV</sequence>
<feature type="domain" description="D-isomer specific 2-hydroxyacid dehydrogenase NAD-binding" evidence="5">
    <location>
        <begin position="114"/>
        <end position="253"/>
    </location>
</feature>
<evidence type="ECO:0000313" key="7">
    <source>
        <dbReference type="Proteomes" id="UP000229554"/>
    </source>
</evidence>
<evidence type="ECO:0000259" key="4">
    <source>
        <dbReference type="Pfam" id="PF00389"/>
    </source>
</evidence>
<dbReference type="SUPFAM" id="SSF51735">
    <property type="entry name" value="NAD(P)-binding Rossmann-fold domains"/>
    <property type="match status" value="1"/>
</dbReference>
<dbReference type="InterPro" id="IPR050223">
    <property type="entry name" value="D-isomer_2-hydroxyacid_DH"/>
</dbReference>
<dbReference type="EMBL" id="PFED01000134">
    <property type="protein sequence ID" value="PJE62740.1"/>
    <property type="molecule type" value="Genomic_DNA"/>
</dbReference>
<dbReference type="GO" id="GO:0016618">
    <property type="term" value="F:hydroxypyruvate reductase [NAD(P)H] activity"/>
    <property type="evidence" value="ECO:0007669"/>
    <property type="project" value="TreeGrafter"/>
</dbReference>
<dbReference type="Pfam" id="PF02826">
    <property type="entry name" value="2-Hacid_dh_C"/>
    <property type="match status" value="1"/>
</dbReference>
<protein>
    <recommendedName>
        <fullName evidence="8">Hydroxyacid dehydrogenase</fullName>
    </recommendedName>
</protein>
<evidence type="ECO:0000259" key="5">
    <source>
        <dbReference type="Pfam" id="PF02826"/>
    </source>
</evidence>
<dbReference type="Proteomes" id="UP000229554">
    <property type="component" value="Unassembled WGS sequence"/>
</dbReference>
<name>A0A2M8KS73_9BACT</name>
<dbReference type="PANTHER" id="PTHR10996">
    <property type="entry name" value="2-HYDROXYACID DEHYDROGENASE-RELATED"/>
    <property type="match status" value="1"/>
</dbReference>
<gene>
    <name evidence="6" type="ORF">COU88_03395</name>
</gene>
<evidence type="ECO:0000256" key="2">
    <source>
        <dbReference type="ARBA" id="ARBA00023027"/>
    </source>
</evidence>
<dbReference type="InterPro" id="IPR006139">
    <property type="entry name" value="D-isomer_2_OHA_DH_cat_dom"/>
</dbReference>
<reference evidence="7" key="1">
    <citation type="submission" date="2017-09" db="EMBL/GenBank/DDBJ databases">
        <title>Depth-based differentiation of microbial function through sediment-hosted aquifers and enrichment of novel symbionts in the deep terrestrial subsurface.</title>
        <authorList>
            <person name="Probst A.J."/>
            <person name="Ladd B."/>
            <person name="Jarett J.K."/>
            <person name="Geller-Mcgrath D.E."/>
            <person name="Sieber C.M.K."/>
            <person name="Emerson J.B."/>
            <person name="Anantharaman K."/>
            <person name="Thomas B.C."/>
            <person name="Malmstrom R."/>
            <person name="Stieglmeier M."/>
            <person name="Klingl A."/>
            <person name="Woyke T."/>
            <person name="Ryan C.M."/>
            <person name="Banfield J.F."/>
        </authorList>
    </citation>
    <scope>NUCLEOTIDE SEQUENCE [LARGE SCALE GENOMIC DNA]</scope>
</reference>
<dbReference type="GO" id="GO:0005829">
    <property type="term" value="C:cytosol"/>
    <property type="evidence" value="ECO:0007669"/>
    <property type="project" value="TreeGrafter"/>
</dbReference>
<dbReference type="Gene3D" id="3.40.50.720">
    <property type="entry name" value="NAD(P)-binding Rossmann-like Domain"/>
    <property type="match status" value="2"/>
</dbReference>
<evidence type="ECO:0000313" key="6">
    <source>
        <dbReference type="EMBL" id="PJE62740.1"/>
    </source>
</evidence>
<dbReference type="GO" id="GO:0030267">
    <property type="term" value="F:glyoxylate reductase (NADPH) activity"/>
    <property type="evidence" value="ECO:0007669"/>
    <property type="project" value="TreeGrafter"/>
</dbReference>
<feature type="domain" description="D-isomer specific 2-hydroxyacid dehydrogenase catalytic" evidence="4">
    <location>
        <begin position="65"/>
        <end position="301"/>
    </location>
</feature>
<comment type="caution">
    <text evidence="6">The sequence shown here is derived from an EMBL/GenBank/DDBJ whole genome shotgun (WGS) entry which is preliminary data.</text>
</comment>
<dbReference type="Pfam" id="PF00389">
    <property type="entry name" value="2-Hacid_dh"/>
    <property type="match status" value="1"/>
</dbReference>
<proteinExistence type="inferred from homology"/>
<evidence type="ECO:0000256" key="1">
    <source>
        <dbReference type="ARBA" id="ARBA00023002"/>
    </source>
</evidence>
<organism evidence="6 7">
    <name type="scientific">Candidatus Roizmanbacteria bacterium CG10_big_fil_rev_8_21_14_0_10_39_6</name>
    <dbReference type="NCBI Taxonomy" id="1974853"/>
    <lineage>
        <taxon>Bacteria</taxon>
        <taxon>Candidatus Roizmaniibacteriota</taxon>
    </lineage>
</organism>
<keyword evidence="2" id="KW-0520">NAD</keyword>
<keyword evidence="1 3" id="KW-0560">Oxidoreductase</keyword>
<accession>A0A2M8KS73</accession>
<dbReference type="AlphaFoldDB" id="A0A2M8KS73"/>
<dbReference type="GO" id="GO:0051287">
    <property type="term" value="F:NAD binding"/>
    <property type="evidence" value="ECO:0007669"/>
    <property type="project" value="InterPro"/>
</dbReference>
<evidence type="ECO:0000256" key="3">
    <source>
        <dbReference type="RuleBase" id="RU003719"/>
    </source>
</evidence>
<dbReference type="InterPro" id="IPR036291">
    <property type="entry name" value="NAD(P)-bd_dom_sf"/>
</dbReference>
<dbReference type="SUPFAM" id="SSF52283">
    <property type="entry name" value="Formate/glycerate dehydrogenase catalytic domain-like"/>
    <property type="match status" value="1"/>
</dbReference>